<keyword evidence="6" id="KW-1185">Reference proteome</keyword>
<feature type="region of interest" description="Disordered" evidence="3">
    <location>
        <begin position="239"/>
        <end position="349"/>
    </location>
</feature>
<comment type="caution">
    <text evidence="5">The sequence shown here is derived from an EMBL/GenBank/DDBJ whole genome shotgun (WGS) entry which is preliminary data.</text>
</comment>
<dbReference type="Proteomes" id="UP000027586">
    <property type="component" value="Unassembled WGS sequence"/>
</dbReference>
<dbReference type="EMBL" id="CBTN010000049">
    <property type="protein sequence ID" value="CDH57732.1"/>
    <property type="molecule type" value="Genomic_DNA"/>
</dbReference>
<keyword evidence="1" id="KW-0147">Chitin-binding</keyword>
<evidence type="ECO:0000313" key="5">
    <source>
        <dbReference type="EMBL" id="CDH57732.1"/>
    </source>
</evidence>
<sequence length="528" mass="58540">MYYPKSFIATALVALQFTTGSSAFFFRNNLEIVHGGANIQPEHAASYYSVFAREDDPEPEFELVPMSVKDKIVSLKRRAIAGCEEEYTGTPFILTISNAISMILITIMPLIVKRGDTCHEITHKFGIHLEDFYYWNPQVNSRCKNLKPGRKYCVKNSDAGADPDSCNVRHKVVAGDTCTSVAKQYGISHSKFIALNDNITSGCKNLKIGHSYCISTNRESSSNNGDSAAKKKAAEKAAVYEKNDAKEDAKKQEEAEKAAEAKKKAVEAEAAEKKKQEEAEKAAADKKDDSDKIKENVSHLASKTKGDKKDDDNDDDDWEKTEVPTKDSDKDDDDNKNSGSSSSSTEKRKAIHHNIPMTYYWIAMPEDYKQSGKQVSIKTCDGKTLGRTSVEYADALVMEGTGILGDKVVNLGACSCTNYNCFMEVDKKEDPYGLTSYSTALRPFITAAANDIPRGSKVYVPQLDGVMLPTKKKHNGCLLVDDKGWSFSSRHLDFYVYAMKNYETLNSQLGISKVDVYEGGSCKLLDYM</sequence>
<evidence type="ECO:0000313" key="6">
    <source>
        <dbReference type="Proteomes" id="UP000027586"/>
    </source>
</evidence>
<dbReference type="Gene3D" id="3.10.350.10">
    <property type="entry name" value="LysM domain"/>
    <property type="match status" value="2"/>
</dbReference>
<dbReference type="PANTHER" id="PTHR34997:SF1">
    <property type="entry name" value="PEPTIDOGLYCAN-BINDING LYSIN DOMAIN"/>
    <property type="match status" value="1"/>
</dbReference>
<evidence type="ECO:0000256" key="1">
    <source>
        <dbReference type="ARBA" id="ARBA00022669"/>
    </source>
</evidence>
<dbReference type="VEuPathDB" id="FungiDB:LCOR_08640.1"/>
<dbReference type="PROSITE" id="PS51782">
    <property type="entry name" value="LYSM"/>
    <property type="match status" value="2"/>
</dbReference>
<dbReference type="InterPro" id="IPR018392">
    <property type="entry name" value="LysM"/>
</dbReference>
<evidence type="ECO:0000256" key="3">
    <source>
        <dbReference type="SAM" id="MobiDB-lite"/>
    </source>
</evidence>
<dbReference type="Pfam" id="PF01476">
    <property type="entry name" value="LysM"/>
    <property type="match status" value="2"/>
</dbReference>
<dbReference type="CDD" id="cd22785">
    <property type="entry name" value="DPBB_MltA-like"/>
    <property type="match status" value="1"/>
</dbReference>
<reference evidence="5" key="1">
    <citation type="submission" date="2013-08" db="EMBL/GenBank/DDBJ databases">
        <title>Gene expansion shapes genome architecture in the human pathogen Lichtheimia corymbifera: an evolutionary genomics analysis in the ancient terrestrial Mucorales (Mucoromycotina).</title>
        <authorList>
            <person name="Schwartze V.U."/>
            <person name="Winter S."/>
            <person name="Shelest E."/>
            <person name="Marcet-Houben M."/>
            <person name="Horn F."/>
            <person name="Wehner S."/>
            <person name="Hoffmann K."/>
            <person name="Riege K."/>
            <person name="Sammeth M."/>
            <person name="Nowrousian M."/>
            <person name="Valiante V."/>
            <person name="Linde J."/>
            <person name="Jacobsen I.D."/>
            <person name="Marz M."/>
            <person name="Brakhage A.A."/>
            <person name="Gabaldon T."/>
            <person name="Bocker S."/>
            <person name="Voigt K."/>
        </authorList>
    </citation>
    <scope>NUCLEOTIDE SEQUENCE [LARGE SCALE GENOMIC DNA]</scope>
    <source>
        <strain evidence="5">FSU 9682</strain>
    </source>
</reference>
<dbReference type="STRING" id="1263082.A0A068S7D8"/>
<feature type="domain" description="LysM" evidence="4">
    <location>
        <begin position="108"/>
        <end position="154"/>
    </location>
</feature>
<protein>
    <submittedName>
        <fullName evidence="5">3d domain protein</fullName>
    </submittedName>
</protein>
<dbReference type="CDD" id="cd00118">
    <property type="entry name" value="LysM"/>
    <property type="match status" value="2"/>
</dbReference>
<name>A0A068S7D8_9FUNG</name>
<dbReference type="PANTHER" id="PTHR34997">
    <property type="entry name" value="AM15"/>
    <property type="match status" value="1"/>
</dbReference>
<organism evidence="5 6">
    <name type="scientific">Lichtheimia corymbifera JMRC:FSU:9682</name>
    <dbReference type="NCBI Taxonomy" id="1263082"/>
    <lineage>
        <taxon>Eukaryota</taxon>
        <taxon>Fungi</taxon>
        <taxon>Fungi incertae sedis</taxon>
        <taxon>Mucoromycota</taxon>
        <taxon>Mucoromycotina</taxon>
        <taxon>Mucoromycetes</taxon>
        <taxon>Mucorales</taxon>
        <taxon>Lichtheimiaceae</taxon>
        <taxon>Lichtheimia</taxon>
    </lineage>
</organism>
<dbReference type="OrthoDB" id="5985073at2759"/>
<proteinExistence type="predicted"/>
<dbReference type="AlphaFoldDB" id="A0A068S7D8"/>
<evidence type="ECO:0000259" key="4">
    <source>
        <dbReference type="PROSITE" id="PS51782"/>
    </source>
</evidence>
<keyword evidence="2" id="KW-0843">Virulence</keyword>
<dbReference type="SMART" id="SM00257">
    <property type="entry name" value="LysM"/>
    <property type="match status" value="2"/>
</dbReference>
<dbReference type="InterPro" id="IPR052210">
    <property type="entry name" value="LysM1-like"/>
</dbReference>
<dbReference type="InterPro" id="IPR036779">
    <property type="entry name" value="LysM_dom_sf"/>
</dbReference>
<feature type="domain" description="LysM" evidence="4">
    <location>
        <begin position="168"/>
        <end position="214"/>
    </location>
</feature>
<feature type="compositionally biased region" description="Basic and acidic residues" evidence="3">
    <location>
        <begin position="239"/>
        <end position="297"/>
    </location>
</feature>
<feature type="compositionally biased region" description="Basic and acidic residues" evidence="3">
    <location>
        <begin position="320"/>
        <end position="336"/>
    </location>
</feature>
<gene>
    <name evidence="5" type="ORF">LCOR_08640.1</name>
</gene>
<accession>A0A068S7D8</accession>
<evidence type="ECO:0000256" key="2">
    <source>
        <dbReference type="ARBA" id="ARBA00023026"/>
    </source>
</evidence>
<dbReference type="GO" id="GO:0008061">
    <property type="term" value="F:chitin binding"/>
    <property type="evidence" value="ECO:0007669"/>
    <property type="project" value="UniProtKB-KW"/>
</dbReference>
<dbReference type="SUPFAM" id="SSF54106">
    <property type="entry name" value="LysM domain"/>
    <property type="match status" value="2"/>
</dbReference>